<dbReference type="Proteomes" id="UP000008372">
    <property type="component" value="Unassembled WGS sequence"/>
</dbReference>
<proteinExistence type="predicted"/>
<evidence type="ECO:0000313" key="2">
    <source>
        <dbReference type="Proteomes" id="UP000008372"/>
    </source>
</evidence>
<organism evidence="1 2">
    <name type="scientific">Paraglaciecola agarilytica NO2</name>
    <dbReference type="NCBI Taxonomy" id="1125747"/>
    <lineage>
        <taxon>Bacteria</taxon>
        <taxon>Pseudomonadati</taxon>
        <taxon>Pseudomonadota</taxon>
        <taxon>Gammaproteobacteria</taxon>
        <taxon>Alteromonadales</taxon>
        <taxon>Alteromonadaceae</taxon>
        <taxon>Paraglaciecola</taxon>
    </lineage>
</organism>
<comment type="caution">
    <text evidence="1">The sequence shown here is derived from an EMBL/GenBank/DDBJ whole genome shotgun (WGS) entry which is preliminary data.</text>
</comment>
<evidence type="ECO:0000313" key="1">
    <source>
        <dbReference type="EMBL" id="GAC02879.1"/>
    </source>
</evidence>
<protein>
    <submittedName>
        <fullName evidence="1">Uncharacterized protein</fullName>
    </submittedName>
</protein>
<sequence length="40" mass="4238">MRCTLPLLSPALTPNKPAKNGLFRGGYNALIAAQKLTIAI</sequence>
<reference evidence="1 2" key="1">
    <citation type="journal article" date="2014" name="Environ. Microbiol.">
        <title>Comparative genomics of the marine bacterial genus Glaciecola reveals the high degree of genomic diversity and genomic characteristic for cold adaptation.</title>
        <authorList>
            <person name="Qin Q.L."/>
            <person name="Xie B.B."/>
            <person name="Yu Y."/>
            <person name="Shu Y.L."/>
            <person name="Rong J.C."/>
            <person name="Zhang Y.J."/>
            <person name="Zhao D.L."/>
            <person name="Chen X.L."/>
            <person name="Zhang X.Y."/>
            <person name="Chen B."/>
            <person name="Zhou B.C."/>
            <person name="Zhang Y.Z."/>
        </authorList>
    </citation>
    <scope>NUCLEOTIDE SEQUENCE [LARGE SCALE GENOMIC DNA]</scope>
    <source>
        <strain evidence="1 2">NO2</strain>
    </source>
</reference>
<accession>A0ABQ0I0M2</accession>
<keyword evidence="2" id="KW-1185">Reference proteome</keyword>
<dbReference type="EMBL" id="BAEK01000003">
    <property type="protein sequence ID" value="GAC02879.1"/>
    <property type="molecule type" value="Genomic_DNA"/>
</dbReference>
<name>A0ABQ0I0M2_9ALTE</name>
<gene>
    <name evidence="1" type="ORF">GAGA_0014</name>
</gene>